<gene>
    <name evidence="2" type="ORF">SAMN04488523_10959</name>
</gene>
<dbReference type="Pfam" id="PF00378">
    <property type="entry name" value="ECH_1"/>
    <property type="match status" value="1"/>
</dbReference>
<dbReference type="PANTHER" id="PTHR42964:SF1">
    <property type="entry name" value="POLYKETIDE BIOSYNTHESIS ENOYL-COA HYDRATASE PKSH-RELATED"/>
    <property type="match status" value="1"/>
</dbReference>
<evidence type="ECO:0000313" key="3">
    <source>
        <dbReference type="Proteomes" id="UP000198977"/>
    </source>
</evidence>
<dbReference type="NCBIfam" id="NF005675">
    <property type="entry name" value="PRK07468.1"/>
    <property type="match status" value="1"/>
</dbReference>
<organism evidence="2 3">
    <name type="scientific">Sulfitobacter brevis</name>
    <dbReference type="NCBI Taxonomy" id="74348"/>
    <lineage>
        <taxon>Bacteria</taxon>
        <taxon>Pseudomonadati</taxon>
        <taxon>Pseudomonadota</taxon>
        <taxon>Alphaproteobacteria</taxon>
        <taxon>Rhodobacterales</taxon>
        <taxon>Roseobacteraceae</taxon>
        <taxon>Sulfitobacter</taxon>
    </lineage>
</organism>
<dbReference type="InterPro" id="IPR029045">
    <property type="entry name" value="ClpP/crotonase-like_dom_sf"/>
</dbReference>
<dbReference type="GO" id="GO:0003824">
    <property type="term" value="F:catalytic activity"/>
    <property type="evidence" value="ECO:0007669"/>
    <property type="project" value="UniProtKB-ARBA"/>
</dbReference>
<name>A0A1I2CAY4_9RHOB</name>
<keyword evidence="3" id="KW-1185">Reference proteome</keyword>
<sequence>MYETITIDTDARGVATLTLNRPDKHNAMSPQMMADLTAAAAQLGGDDAVRVVVLTGAGKSFCAGADLGWMRAQADMDSATRAAEAGKLATMLGVLNALPKPLIGRLQGNALGGGVGMAAVCDVAIGVDTLKMGFTETRLGIIPATIGPYVLARMGEGRARRVFMSARLFGAAEAVDLDLLARAVPAAELDAAVEREVVPYLSCAPGAVAAAKKLARDLGPRINDEVVAHTIAALSARWETEEAAEGIGAFFDKRAANWVR</sequence>
<dbReference type="STRING" id="74348.SAMN04488523_10959"/>
<evidence type="ECO:0000313" key="2">
    <source>
        <dbReference type="EMBL" id="SFE65476.1"/>
    </source>
</evidence>
<dbReference type="Gene3D" id="3.90.226.10">
    <property type="entry name" value="2-enoyl-CoA Hydratase, Chain A, domain 1"/>
    <property type="match status" value="1"/>
</dbReference>
<dbReference type="CDD" id="cd06558">
    <property type="entry name" value="crotonase-like"/>
    <property type="match status" value="1"/>
</dbReference>
<dbReference type="EMBL" id="FOMW01000009">
    <property type="protein sequence ID" value="SFE65476.1"/>
    <property type="molecule type" value="Genomic_DNA"/>
</dbReference>
<protein>
    <submittedName>
        <fullName evidence="2">Methylglutaconyl-CoA hydratase</fullName>
    </submittedName>
</protein>
<dbReference type="Proteomes" id="UP000198977">
    <property type="component" value="Unassembled WGS sequence"/>
</dbReference>
<dbReference type="RefSeq" id="WP_093924318.1">
    <property type="nucleotide sequence ID" value="NZ_FOMW01000009.1"/>
</dbReference>
<dbReference type="InterPro" id="IPR001753">
    <property type="entry name" value="Enoyl-CoA_hydra/iso"/>
</dbReference>
<dbReference type="InterPro" id="IPR014748">
    <property type="entry name" value="Enoyl-CoA_hydra_C"/>
</dbReference>
<reference evidence="3" key="1">
    <citation type="submission" date="2016-10" db="EMBL/GenBank/DDBJ databases">
        <authorList>
            <person name="Varghese N."/>
            <person name="Submissions S."/>
        </authorList>
    </citation>
    <scope>NUCLEOTIDE SEQUENCE [LARGE SCALE GENOMIC DNA]</scope>
    <source>
        <strain evidence="3">DSM 11443</strain>
    </source>
</reference>
<comment type="similarity">
    <text evidence="1">Belongs to the enoyl-CoA hydratase/isomerase family.</text>
</comment>
<dbReference type="Gene3D" id="1.10.12.10">
    <property type="entry name" value="Lyase 2-enoyl-coa Hydratase, Chain A, domain 2"/>
    <property type="match status" value="1"/>
</dbReference>
<dbReference type="InterPro" id="IPR051683">
    <property type="entry name" value="Enoyl-CoA_Hydratase/Isomerase"/>
</dbReference>
<dbReference type="AlphaFoldDB" id="A0A1I2CAY4"/>
<dbReference type="GO" id="GO:0008300">
    <property type="term" value="P:isoprenoid catabolic process"/>
    <property type="evidence" value="ECO:0007669"/>
    <property type="project" value="TreeGrafter"/>
</dbReference>
<dbReference type="PANTHER" id="PTHR42964">
    <property type="entry name" value="ENOYL-COA HYDRATASE"/>
    <property type="match status" value="1"/>
</dbReference>
<accession>A0A1I2CAY4</accession>
<proteinExistence type="inferred from homology"/>
<dbReference type="OrthoDB" id="9795613at2"/>
<evidence type="ECO:0000256" key="1">
    <source>
        <dbReference type="ARBA" id="ARBA00005254"/>
    </source>
</evidence>
<dbReference type="SUPFAM" id="SSF52096">
    <property type="entry name" value="ClpP/crotonase"/>
    <property type="match status" value="1"/>
</dbReference>